<dbReference type="Pfam" id="PF02949">
    <property type="entry name" value="7tm_6"/>
    <property type="match status" value="1"/>
</dbReference>
<dbReference type="KEGG" id="dqu:106747602"/>
<dbReference type="Proteomes" id="UP000515204">
    <property type="component" value="Unplaced"/>
</dbReference>
<evidence type="ECO:0000256" key="1">
    <source>
        <dbReference type="ARBA" id="ARBA00004651"/>
    </source>
</evidence>
<organism evidence="11 12">
    <name type="scientific">Dinoponera quadriceps</name>
    <name type="common">South American ant</name>
    <dbReference type="NCBI Taxonomy" id="609295"/>
    <lineage>
        <taxon>Eukaryota</taxon>
        <taxon>Metazoa</taxon>
        <taxon>Ecdysozoa</taxon>
        <taxon>Arthropoda</taxon>
        <taxon>Hexapoda</taxon>
        <taxon>Insecta</taxon>
        <taxon>Pterygota</taxon>
        <taxon>Neoptera</taxon>
        <taxon>Endopterygota</taxon>
        <taxon>Hymenoptera</taxon>
        <taxon>Apocrita</taxon>
        <taxon>Aculeata</taxon>
        <taxon>Formicoidea</taxon>
        <taxon>Formicidae</taxon>
        <taxon>Ponerinae</taxon>
        <taxon>Ponerini</taxon>
        <taxon>Dinoponera</taxon>
    </lineage>
</organism>
<evidence type="ECO:0000256" key="4">
    <source>
        <dbReference type="ARBA" id="ARBA00022692"/>
    </source>
</evidence>
<evidence type="ECO:0000256" key="2">
    <source>
        <dbReference type="ARBA" id="ARBA00022475"/>
    </source>
</evidence>
<dbReference type="RefSeq" id="XP_014480763.1">
    <property type="nucleotide sequence ID" value="XM_014625277.1"/>
</dbReference>
<feature type="transmembrane region" description="Helical" evidence="10">
    <location>
        <begin position="127"/>
        <end position="149"/>
    </location>
</feature>
<evidence type="ECO:0000256" key="8">
    <source>
        <dbReference type="ARBA" id="ARBA00023170"/>
    </source>
</evidence>
<keyword evidence="6 10" id="KW-1133">Transmembrane helix</keyword>
<name>A0A6P3XSA4_DINQU</name>
<dbReference type="OrthoDB" id="8185860at2759"/>
<dbReference type="GeneID" id="106747602"/>
<dbReference type="GO" id="GO:0007165">
    <property type="term" value="P:signal transduction"/>
    <property type="evidence" value="ECO:0007669"/>
    <property type="project" value="UniProtKB-KW"/>
</dbReference>
<dbReference type="GO" id="GO:0005886">
    <property type="term" value="C:plasma membrane"/>
    <property type="evidence" value="ECO:0007669"/>
    <property type="project" value="UniProtKB-SubCell"/>
</dbReference>
<dbReference type="PANTHER" id="PTHR21137">
    <property type="entry name" value="ODORANT RECEPTOR"/>
    <property type="match status" value="1"/>
</dbReference>
<evidence type="ECO:0000256" key="7">
    <source>
        <dbReference type="ARBA" id="ARBA00023136"/>
    </source>
</evidence>
<accession>A0A6P3XSA4</accession>
<dbReference type="PANTHER" id="PTHR21137:SF35">
    <property type="entry name" value="ODORANT RECEPTOR 19A-RELATED"/>
    <property type="match status" value="1"/>
</dbReference>
<keyword evidence="7 10" id="KW-0472">Membrane</keyword>
<evidence type="ECO:0000256" key="3">
    <source>
        <dbReference type="ARBA" id="ARBA00022606"/>
    </source>
</evidence>
<protein>
    <recommendedName>
        <fullName evidence="10">Odorant receptor</fullName>
    </recommendedName>
</protein>
<evidence type="ECO:0000256" key="5">
    <source>
        <dbReference type="ARBA" id="ARBA00022725"/>
    </source>
</evidence>
<evidence type="ECO:0000256" key="9">
    <source>
        <dbReference type="ARBA" id="ARBA00023224"/>
    </source>
</evidence>
<comment type="subcellular location">
    <subcellularLocation>
        <location evidence="1 10">Cell membrane</location>
        <topology evidence="1 10">Multi-pass membrane protein</topology>
    </subcellularLocation>
</comment>
<feature type="non-terminal residue" evidence="12">
    <location>
        <position position="423"/>
    </location>
</feature>
<evidence type="ECO:0000256" key="6">
    <source>
        <dbReference type="ARBA" id="ARBA00022989"/>
    </source>
</evidence>
<keyword evidence="4 10" id="KW-0812">Transmembrane</keyword>
<feature type="transmembrane region" description="Helical" evidence="10">
    <location>
        <begin position="381"/>
        <end position="406"/>
    </location>
</feature>
<reference evidence="12" key="1">
    <citation type="submission" date="2025-08" db="UniProtKB">
        <authorList>
            <consortium name="RefSeq"/>
        </authorList>
    </citation>
    <scope>IDENTIFICATION</scope>
</reference>
<dbReference type="GO" id="GO:0005549">
    <property type="term" value="F:odorant binding"/>
    <property type="evidence" value="ECO:0007669"/>
    <property type="project" value="InterPro"/>
</dbReference>
<comment type="caution">
    <text evidence="10">Lacks conserved residue(s) required for the propagation of feature annotation.</text>
</comment>
<evidence type="ECO:0000313" key="11">
    <source>
        <dbReference type="Proteomes" id="UP000515204"/>
    </source>
</evidence>
<feature type="transmembrane region" description="Helical" evidence="10">
    <location>
        <begin position="67"/>
        <end position="85"/>
    </location>
</feature>
<keyword evidence="11" id="KW-1185">Reference proteome</keyword>
<evidence type="ECO:0000256" key="10">
    <source>
        <dbReference type="RuleBase" id="RU351113"/>
    </source>
</evidence>
<keyword evidence="2" id="KW-1003">Cell membrane</keyword>
<feature type="transmembrane region" description="Helical" evidence="10">
    <location>
        <begin position="39"/>
        <end position="61"/>
    </location>
</feature>
<keyword evidence="8 10" id="KW-0675">Receptor</keyword>
<dbReference type="GO" id="GO:0004984">
    <property type="term" value="F:olfactory receptor activity"/>
    <property type="evidence" value="ECO:0007669"/>
    <property type="project" value="InterPro"/>
</dbReference>
<evidence type="ECO:0000313" key="12">
    <source>
        <dbReference type="RefSeq" id="XP_014480763.1"/>
    </source>
</evidence>
<keyword evidence="5 10" id="KW-0552">Olfaction</keyword>
<keyword evidence="9 10" id="KW-0807">Transducer</keyword>
<dbReference type="InterPro" id="IPR004117">
    <property type="entry name" value="7tm6_olfct_rcpt"/>
</dbReference>
<gene>
    <name evidence="12" type="primary">LOC106747602</name>
</gene>
<proteinExistence type="inferred from homology"/>
<keyword evidence="3 10" id="KW-0716">Sensory transduction</keyword>
<feature type="transmembrane region" description="Helical" evidence="10">
    <location>
        <begin position="169"/>
        <end position="190"/>
    </location>
</feature>
<sequence length="423" mass="48404">MDFRSVNPLNDRLNKISGNLLPMTANGLSFPIYWQMYSIAIWLLEIIQMSILIPGCFLVPMETAVKNGMIGVAITFEVFFVVVRLHSCRGLIQRLIKKLNDIMFLDDELMRNIVRTTLKSMDMPLKFCWLTGVGSVILWCSPPYVLMFQKDLFFYLDYKMPVAFGTEPFSTGVFVVGSLIVSTSSAYIFTKKIAADTYMIHLILLVTAQYRYIALKLSLVIRDGCLKSNLNGPIGKERYSEVDRCTKMQIKALCRHHNAMLYVTLMLKELLSLNFSLIYVNNVFRFCSIAFMLLVVSSTSFVESAGVVIYACGGTVQLYLLCYCVHQLLDATIEITNKAFHEEWYKHGAFIKRIFIMLITTNRLECRLSRFEKFNLSLPSFMAIVLVNALISGCMYQNGIICLVVAKEMFYTIMQFHLHKDYG</sequence>
<comment type="similarity">
    <text evidence="10">Belongs to the insect chemoreceptor superfamily. Heteromeric odorant receptor channel (TC 1.A.69) family.</text>
</comment>
<dbReference type="AlphaFoldDB" id="A0A6P3XSA4"/>